<dbReference type="InterPro" id="IPR009003">
    <property type="entry name" value="Peptidase_S1_PA"/>
</dbReference>
<evidence type="ECO:0000313" key="12">
    <source>
        <dbReference type="EMBL" id="MFC3104905.1"/>
    </source>
</evidence>
<feature type="domain" description="PDZ" evidence="11">
    <location>
        <begin position="407"/>
        <end position="471"/>
    </location>
</feature>
<dbReference type="PROSITE" id="PS50106">
    <property type="entry name" value="PDZ"/>
    <property type="match status" value="2"/>
</dbReference>
<dbReference type="Proteomes" id="UP001595462">
    <property type="component" value="Unassembled WGS sequence"/>
</dbReference>
<dbReference type="PANTHER" id="PTHR22939">
    <property type="entry name" value="SERINE PROTEASE FAMILY S1C HTRA-RELATED"/>
    <property type="match status" value="1"/>
</dbReference>
<keyword evidence="6" id="KW-0574">Periplasm</keyword>
<dbReference type="PANTHER" id="PTHR22939:SF129">
    <property type="entry name" value="SERINE PROTEASE HTRA2, MITOCHONDRIAL"/>
    <property type="match status" value="1"/>
</dbReference>
<keyword evidence="3" id="KW-0645">Protease</keyword>
<gene>
    <name evidence="12" type="ORF">ACFOSU_13570</name>
</gene>
<dbReference type="EMBL" id="JBHRSS010000006">
    <property type="protein sequence ID" value="MFC3104905.1"/>
    <property type="molecule type" value="Genomic_DNA"/>
</dbReference>
<evidence type="ECO:0000256" key="7">
    <source>
        <dbReference type="ARBA" id="ARBA00022801"/>
    </source>
</evidence>
<sequence>MTTHAFRRFYALVLSSLLLLAAASAQAAVPSGMLAGDSPSLAPMLDKTLPAVVNVVVTGKAQQMPDNPLFNDPFFRRFFDMPDQQKRQQQTPQQPTATGSGVIVNADKGVVITNHHVVKDAEKIVVRLNDNREYDATVIGDDPETDIAVLKIKADNLTQLPIADSDDLRVGDFVVAIGNPFGLRQTVTSGIVSGLGRHGLGNRYEDYIQTDASINPGNSGGALVNLKGELVGINSAILSRSGGNIGIGFAIPSNLVNSVYKQISKYGEVKRARLGVVGQDLTSDLAKAFDLDITQGVVVAQVMPDSPAEKAGIKERDLITQVNGKEIDDFSELANAIGLKSPGQKVKITLIRNGKEREVNAELAKAEDVASNDDGGGASGDQLAPGLEGASFGPITEDNPLAGEVEGITVTDLQPGSPAARAGLRPGDVITSINRQAITDVSQLPKLAGPDTKQLLLHVRRGRGALFLLIR</sequence>
<name>A0ABV7ESY7_9GAMM</name>
<dbReference type="Pfam" id="PF13180">
    <property type="entry name" value="PDZ_2"/>
    <property type="match status" value="1"/>
</dbReference>
<dbReference type="Pfam" id="PF17820">
    <property type="entry name" value="PDZ_6"/>
    <property type="match status" value="1"/>
</dbReference>
<feature type="chain" id="PRO_5045416203" evidence="10">
    <location>
        <begin position="28"/>
        <end position="471"/>
    </location>
</feature>
<keyword evidence="7" id="KW-0378">Hydrolase</keyword>
<dbReference type="Gene3D" id="2.40.10.120">
    <property type="match status" value="1"/>
</dbReference>
<feature type="signal peptide" evidence="10">
    <location>
        <begin position="1"/>
        <end position="27"/>
    </location>
</feature>
<keyword evidence="4 10" id="KW-0732">Signal</keyword>
<evidence type="ECO:0000256" key="3">
    <source>
        <dbReference type="ARBA" id="ARBA00022670"/>
    </source>
</evidence>
<dbReference type="NCBIfam" id="TIGR02037">
    <property type="entry name" value="degP_htrA_DO"/>
    <property type="match status" value="1"/>
</dbReference>
<evidence type="ECO:0000259" key="11">
    <source>
        <dbReference type="PROSITE" id="PS50106"/>
    </source>
</evidence>
<organism evidence="12 13">
    <name type="scientific">Salinisphaera aquimarina</name>
    <dbReference type="NCBI Taxonomy" id="2094031"/>
    <lineage>
        <taxon>Bacteria</taxon>
        <taxon>Pseudomonadati</taxon>
        <taxon>Pseudomonadota</taxon>
        <taxon>Gammaproteobacteria</taxon>
        <taxon>Salinisphaerales</taxon>
        <taxon>Salinisphaeraceae</taxon>
        <taxon>Salinisphaera</taxon>
    </lineage>
</organism>
<evidence type="ECO:0000256" key="9">
    <source>
        <dbReference type="SAM" id="MobiDB-lite"/>
    </source>
</evidence>
<dbReference type="InterPro" id="IPR011782">
    <property type="entry name" value="Pept_S1C_Do"/>
</dbReference>
<dbReference type="InterPro" id="IPR041489">
    <property type="entry name" value="PDZ_6"/>
</dbReference>
<evidence type="ECO:0000256" key="1">
    <source>
        <dbReference type="ARBA" id="ARBA00004418"/>
    </source>
</evidence>
<dbReference type="Pfam" id="PF13365">
    <property type="entry name" value="Trypsin_2"/>
    <property type="match status" value="1"/>
</dbReference>
<dbReference type="Gene3D" id="2.30.42.10">
    <property type="match status" value="2"/>
</dbReference>
<proteinExistence type="inferred from homology"/>
<dbReference type="InterPro" id="IPR001940">
    <property type="entry name" value="Peptidase_S1C"/>
</dbReference>
<keyword evidence="5" id="KW-0677">Repeat</keyword>
<dbReference type="InterPro" id="IPR001478">
    <property type="entry name" value="PDZ"/>
</dbReference>
<evidence type="ECO:0000256" key="2">
    <source>
        <dbReference type="ARBA" id="ARBA00010541"/>
    </source>
</evidence>
<reference evidence="13" key="1">
    <citation type="journal article" date="2019" name="Int. J. Syst. Evol. Microbiol.">
        <title>The Global Catalogue of Microorganisms (GCM) 10K type strain sequencing project: providing services to taxonomists for standard genome sequencing and annotation.</title>
        <authorList>
            <consortium name="The Broad Institute Genomics Platform"/>
            <consortium name="The Broad Institute Genome Sequencing Center for Infectious Disease"/>
            <person name="Wu L."/>
            <person name="Ma J."/>
        </authorList>
    </citation>
    <scope>NUCLEOTIDE SEQUENCE [LARGE SCALE GENOMIC DNA]</scope>
    <source>
        <strain evidence="13">KCTC 52640</strain>
    </source>
</reference>
<dbReference type="CDD" id="cd10839">
    <property type="entry name" value="cpPDZ1_DegP-like"/>
    <property type="match status" value="1"/>
</dbReference>
<comment type="subcellular location">
    <subcellularLocation>
        <location evidence="1">Periplasm</location>
    </subcellularLocation>
</comment>
<evidence type="ECO:0000256" key="10">
    <source>
        <dbReference type="SAM" id="SignalP"/>
    </source>
</evidence>
<evidence type="ECO:0000256" key="4">
    <source>
        <dbReference type="ARBA" id="ARBA00022729"/>
    </source>
</evidence>
<evidence type="ECO:0000256" key="6">
    <source>
        <dbReference type="ARBA" id="ARBA00022764"/>
    </source>
</evidence>
<evidence type="ECO:0000256" key="5">
    <source>
        <dbReference type="ARBA" id="ARBA00022737"/>
    </source>
</evidence>
<dbReference type="PRINTS" id="PR00834">
    <property type="entry name" value="PROTEASES2C"/>
</dbReference>
<evidence type="ECO:0000313" key="13">
    <source>
        <dbReference type="Proteomes" id="UP001595462"/>
    </source>
</evidence>
<evidence type="ECO:0000256" key="8">
    <source>
        <dbReference type="ARBA" id="ARBA00022825"/>
    </source>
</evidence>
<dbReference type="RefSeq" id="WP_380690466.1">
    <property type="nucleotide sequence ID" value="NZ_JBHRSS010000006.1"/>
</dbReference>
<protein>
    <submittedName>
        <fullName evidence="12">DegQ family serine endoprotease</fullName>
    </submittedName>
</protein>
<keyword evidence="13" id="KW-1185">Reference proteome</keyword>
<feature type="region of interest" description="Disordered" evidence="9">
    <location>
        <begin position="365"/>
        <end position="398"/>
    </location>
</feature>
<dbReference type="SUPFAM" id="SSF50494">
    <property type="entry name" value="Trypsin-like serine proteases"/>
    <property type="match status" value="1"/>
</dbReference>
<feature type="domain" description="PDZ" evidence="11">
    <location>
        <begin position="266"/>
        <end position="354"/>
    </location>
</feature>
<dbReference type="InterPro" id="IPR036034">
    <property type="entry name" value="PDZ_sf"/>
</dbReference>
<comment type="caution">
    <text evidence="12">The sequence shown here is derived from an EMBL/GenBank/DDBJ whole genome shotgun (WGS) entry which is preliminary data.</text>
</comment>
<comment type="similarity">
    <text evidence="2">Belongs to the peptidase S1C family.</text>
</comment>
<dbReference type="SMART" id="SM00228">
    <property type="entry name" value="PDZ"/>
    <property type="match status" value="2"/>
</dbReference>
<dbReference type="SUPFAM" id="SSF50156">
    <property type="entry name" value="PDZ domain-like"/>
    <property type="match status" value="2"/>
</dbReference>
<accession>A0ABV7ESY7</accession>
<keyword evidence="8" id="KW-0720">Serine protease</keyword>